<dbReference type="InterPro" id="IPR023195">
    <property type="entry name" value="Nict_dMeBzImd_PRibTrfase_N"/>
</dbReference>
<gene>
    <name evidence="10 11" type="primary">cobT</name>
    <name evidence="11" type="ORF">GCM10011505_32470</name>
</gene>
<name>A0ABQ1IP15_9PROT</name>
<dbReference type="GO" id="GO:0016757">
    <property type="term" value="F:glycosyltransferase activity"/>
    <property type="evidence" value="ECO:0007669"/>
    <property type="project" value="UniProtKB-KW"/>
</dbReference>
<keyword evidence="6 10" id="KW-0328">Glycosyltransferase</keyword>
<evidence type="ECO:0000313" key="12">
    <source>
        <dbReference type="Proteomes" id="UP000603352"/>
    </source>
</evidence>
<evidence type="ECO:0000256" key="6">
    <source>
        <dbReference type="ARBA" id="ARBA00022676"/>
    </source>
</evidence>
<keyword evidence="7 10" id="KW-0808">Transferase</keyword>
<evidence type="ECO:0000256" key="8">
    <source>
        <dbReference type="ARBA" id="ARBA00030686"/>
    </source>
</evidence>
<dbReference type="NCBIfam" id="NF000996">
    <property type="entry name" value="PRK00105.1"/>
    <property type="match status" value="1"/>
</dbReference>
<evidence type="ECO:0000256" key="1">
    <source>
        <dbReference type="ARBA" id="ARBA00005049"/>
    </source>
</evidence>
<dbReference type="SUPFAM" id="SSF52733">
    <property type="entry name" value="Nicotinate mononucleotide:5,6-dimethylbenzimidazole phosphoribosyltransferase (CobT)"/>
    <property type="match status" value="1"/>
</dbReference>
<dbReference type="EMBL" id="BMDZ01000040">
    <property type="protein sequence ID" value="GGB48902.1"/>
    <property type="molecule type" value="Genomic_DNA"/>
</dbReference>
<proteinExistence type="inferred from homology"/>
<comment type="similarity">
    <text evidence="2 10">Belongs to the CobT family.</text>
</comment>
<reference evidence="12" key="1">
    <citation type="journal article" date="2019" name="Int. J. Syst. Evol. Microbiol.">
        <title>The Global Catalogue of Microorganisms (GCM) 10K type strain sequencing project: providing services to taxonomists for standard genome sequencing and annotation.</title>
        <authorList>
            <consortium name="The Broad Institute Genomics Platform"/>
            <consortium name="The Broad Institute Genome Sequencing Center for Infectious Disease"/>
            <person name="Wu L."/>
            <person name="Ma J."/>
        </authorList>
    </citation>
    <scope>NUCLEOTIDE SEQUENCE [LARGE SCALE GENOMIC DNA]</scope>
    <source>
        <strain evidence="12">CGMCC 1.10188</strain>
    </source>
</reference>
<comment type="function">
    <text evidence="10">Catalyzes the synthesis of alpha-ribazole-5'-phosphate from nicotinate mononucleotide (NAMN) and 5,6-dimethylbenzimidazole (DMB).</text>
</comment>
<evidence type="ECO:0000256" key="3">
    <source>
        <dbReference type="ARBA" id="ARBA00011991"/>
    </source>
</evidence>
<organism evidence="11 12">
    <name type="scientific">Tistrella bauzanensis</name>
    <dbReference type="NCBI Taxonomy" id="657419"/>
    <lineage>
        <taxon>Bacteria</taxon>
        <taxon>Pseudomonadati</taxon>
        <taxon>Pseudomonadota</taxon>
        <taxon>Alphaproteobacteria</taxon>
        <taxon>Geminicoccales</taxon>
        <taxon>Geminicoccaceae</taxon>
        <taxon>Tistrella</taxon>
    </lineage>
</organism>
<evidence type="ECO:0000256" key="2">
    <source>
        <dbReference type="ARBA" id="ARBA00007110"/>
    </source>
</evidence>
<keyword evidence="12" id="KW-1185">Reference proteome</keyword>
<dbReference type="CDD" id="cd02439">
    <property type="entry name" value="DMB-PRT_CobT"/>
    <property type="match status" value="1"/>
</dbReference>
<dbReference type="PANTHER" id="PTHR43463:SF1">
    <property type="entry name" value="NICOTINATE-NUCLEOTIDE--DIMETHYLBENZIMIDAZOLE PHOSPHORIBOSYLTRANSFERASE"/>
    <property type="match status" value="1"/>
</dbReference>
<evidence type="ECO:0000256" key="7">
    <source>
        <dbReference type="ARBA" id="ARBA00022679"/>
    </source>
</evidence>
<evidence type="ECO:0000256" key="9">
    <source>
        <dbReference type="ARBA" id="ARBA00047340"/>
    </source>
</evidence>
<comment type="catalytic activity">
    <reaction evidence="9 10">
        <text>5,6-dimethylbenzimidazole + nicotinate beta-D-ribonucleotide = alpha-ribazole 5'-phosphate + nicotinate + H(+)</text>
        <dbReference type="Rhea" id="RHEA:11196"/>
        <dbReference type="ChEBI" id="CHEBI:15378"/>
        <dbReference type="ChEBI" id="CHEBI:15890"/>
        <dbReference type="ChEBI" id="CHEBI:32544"/>
        <dbReference type="ChEBI" id="CHEBI:57502"/>
        <dbReference type="ChEBI" id="CHEBI:57918"/>
        <dbReference type="EC" id="2.4.2.21"/>
    </reaction>
</comment>
<dbReference type="RefSeq" id="WP_188579735.1">
    <property type="nucleotide sequence ID" value="NZ_BMDZ01000040.1"/>
</dbReference>
<keyword evidence="5 10" id="KW-0169">Cobalamin biosynthesis</keyword>
<sequence length="350" mass="35473">MAADRTAPQAPVIPFADLAGVADLVRAFPGPDDEAAERARARDAELTKPAGALGRLEELAVWVAAWQAAHPPRAARPLACVFAGNHGIAARGVSAYPASVTEQMVANFVEGGAAVNQLCRNVGAGLSVYEMGLETPTADFTTAPALTDTEVLRAIAFGMRAVEPGIDILCLGEMGIGNTTAAAAMAAALFGGTGTDWAGPGTGVDADGLATKAAVIDQALAFHGAALADPLEVLRRLGGHELAAIAGAVMAARMLRVPVLLDGFACTAAAAVLWKVDPAALDHCKVAHMSREPGHRRLVGAIGQRPLLDLDMALGEASGAVLASGLVQAAVSAHNGMATFAEAGVSTREA</sequence>
<dbReference type="InterPro" id="IPR036087">
    <property type="entry name" value="Nict_dMeBzImd_PRibTrfase_sf"/>
</dbReference>
<dbReference type="InterPro" id="IPR003200">
    <property type="entry name" value="Nict_dMeBzImd_PRibTrfase"/>
</dbReference>
<evidence type="ECO:0000256" key="4">
    <source>
        <dbReference type="ARBA" id="ARBA00015486"/>
    </source>
</evidence>
<evidence type="ECO:0000313" key="11">
    <source>
        <dbReference type="EMBL" id="GGB48902.1"/>
    </source>
</evidence>
<dbReference type="Pfam" id="PF02277">
    <property type="entry name" value="DBI_PRT"/>
    <property type="match status" value="1"/>
</dbReference>
<dbReference type="NCBIfam" id="TIGR03160">
    <property type="entry name" value="cobT_DBIPRT"/>
    <property type="match status" value="1"/>
</dbReference>
<dbReference type="Gene3D" id="3.40.50.10210">
    <property type="match status" value="1"/>
</dbReference>
<comment type="caution">
    <text evidence="11">The sequence shown here is derived from an EMBL/GenBank/DDBJ whole genome shotgun (WGS) entry which is preliminary data.</text>
</comment>
<protein>
    <recommendedName>
        <fullName evidence="4 10">Nicotinate-nucleotide--dimethylbenzimidazole phosphoribosyltransferase</fullName>
        <shortName evidence="10">NN:DBI PRT</shortName>
        <ecNumber evidence="3 10">2.4.2.21</ecNumber>
    </recommendedName>
    <alternativeName>
        <fullName evidence="8 10">N(1)-alpha-phosphoribosyltransferase</fullName>
    </alternativeName>
</protein>
<accession>A0ABQ1IP15</accession>
<dbReference type="InterPro" id="IPR017846">
    <property type="entry name" value="Nict_dMeBzImd_PRibTrfase_bact"/>
</dbReference>
<dbReference type="EC" id="2.4.2.21" evidence="3 10"/>
<evidence type="ECO:0000256" key="5">
    <source>
        <dbReference type="ARBA" id="ARBA00022573"/>
    </source>
</evidence>
<evidence type="ECO:0000256" key="10">
    <source>
        <dbReference type="HAMAP-Rule" id="MF_00230"/>
    </source>
</evidence>
<dbReference type="PANTHER" id="PTHR43463">
    <property type="entry name" value="NICOTINATE-NUCLEOTIDE--DIMETHYLBENZIMIDAZOLE PHOSPHORIBOSYLTRANSFERASE"/>
    <property type="match status" value="1"/>
</dbReference>
<feature type="active site" description="Proton acceptor" evidence="10">
    <location>
        <position position="316"/>
    </location>
</feature>
<dbReference type="HAMAP" id="MF_00230">
    <property type="entry name" value="CobT"/>
    <property type="match status" value="1"/>
</dbReference>
<comment type="pathway">
    <text evidence="1 10">Nucleoside biosynthesis; alpha-ribazole biosynthesis; alpha-ribazole from 5,6-dimethylbenzimidazole: step 1/2.</text>
</comment>
<dbReference type="Gene3D" id="1.10.1610.10">
    <property type="match status" value="1"/>
</dbReference>
<dbReference type="Proteomes" id="UP000603352">
    <property type="component" value="Unassembled WGS sequence"/>
</dbReference>